<dbReference type="InterPro" id="IPR019999">
    <property type="entry name" value="Anth_synth_I-like"/>
</dbReference>
<reference evidence="2" key="1">
    <citation type="submission" date="2021-04" db="EMBL/GenBank/DDBJ databases">
        <title>Isolation of p-tert-butylphenol degrading bacteria Sphingobium phenoxybenzoativorans Tas13 from active sludge.</title>
        <authorList>
            <person name="Li Y."/>
        </authorList>
    </citation>
    <scope>NUCLEOTIDE SEQUENCE</scope>
    <source>
        <strain evidence="2">Tas13</strain>
    </source>
</reference>
<dbReference type="NCBIfam" id="TIGR00553">
    <property type="entry name" value="pabB"/>
    <property type="match status" value="1"/>
</dbReference>
<dbReference type="RefSeq" id="WP_212609373.1">
    <property type="nucleotide sequence ID" value="NZ_CP073910.1"/>
</dbReference>
<protein>
    <submittedName>
        <fullName evidence="2">Aminodeoxychorismate synthase component I</fullName>
        <ecNumber evidence="2">2.6.1.85</ecNumber>
    </submittedName>
</protein>
<dbReference type="KEGG" id="spph:KFK14_23605"/>
<dbReference type="EMBL" id="CP073910">
    <property type="protein sequence ID" value="QUT05879.1"/>
    <property type="molecule type" value="Genomic_DNA"/>
</dbReference>
<dbReference type="GO" id="GO:0009396">
    <property type="term" value="P:folic acid-containing compound biosynthetic process"/>
    <property type="evidence" value="ECO:0007669"/>
    <property type="project" value="InterPro"/>
</dbReference>
<dbReference type="PRINTS" id="PR00095">
    <property type="entry name" value="ANTSNTHASEI"/>
</dbReference>
<dbReference type="EC" id="2.6.1.85" evidence="2"/>
<gene>
    <name evidence="2" type="primary">pabB</name>
    <name evidence="2" type="ORF">KFK14_23605</name>
</gene>
<dbReference type="Pfam" id="PF00425">
    <property type="entry name" value="Chorismate_bind"/>
    <property type="match status" value="1"/>
</dbReference>
<evidence type="ECO:0000313" key="3">
    <source>
        <dbReference type="Proteomes" id="UP000681425"/>
    </source>
</evidence>
<dbReference type="Proteomes" id="UP000681425">
    <property type="component" value="Chromosome"/>
</dbReference>
<evidence type="ECO:0000259" key="1">
    <source>
        <dbReference type="Pfam" id="PF00425"/>
    </source>
</evidence>
<evidence type="ECO:0000313" key="2">
    <source>
        <dbReference type="EMBL" id="QUT05879.1"/>
    </source>
</evidence>
<dbReference type="AlphaFoldDB" id="A0A975K6W2"/>
<organism evidence="2 3">
    <name type="scientific">Sphingobium phenoxybenzoativorans</name>
    <dbReference type="NCBI Taxonomy" id="1592790"/>
    <lineage>
        <taxon>Bacteria</taxon>
        <taxon>Pseudomonadati</taxon>
        <taxon>Pseudomonadota</taxon>
        <taxon>Alphaproteobacteria</taxon>
        <taxon>Sphingomonadales</taxon>
        <taxon>Sphingomonadaceae</taxon>
        <taxon>Sphingobium</taxon>
    </lineage>
</organism>
<proteinExistence type="predicted"/>
<dbReference type="PANTHER" id="PTHR11236">
    <property type="entry name" value="AMINOBENZOATE/ANTHRANILATE SYNTHASE"/>
    <property type="match status" value="1"/>
</dbReference>
<dbReference type="InterPro" id="IPR015890">
    <property type="entry name" value="Chorismate_C"/>
</dbReference>
<dbReference type="InterPro" id="IPR005802">
    <property type="entry name" value="ADC_synth_comp_1"/>
</dbReference>
<keyword evidence="3" id="KW-1185">Reference proteome</keyword>
<name>A0A975K6W2_9SPHN</name>
<dbReference type="Gene3D" id="3.60.120.10">
    <property type="entry name" value="Anthranilate synthase"/>
    <property type="match status" value="1"/>
</dbReference>
<keyword evidence="2" id="KW-0808">Transferase</keyword>
<keyword evidence="2" id="KW-0032">Aminotransferase</keyword>
<dbReference type="GO" id="GO:0046820">
    <property type="term" value="F:4-amino-4-deoxychorismate synthase activity"/>
    <property type="evidence" value="ECO:0007669"/>
    <property type="project" value="UniProtKB-EC"/>
</dbReference>
<accession>A0A975K6W2</accession>
<dbReference type="SUPFAM" id="SSF56322">
    <property type="entry name" value="ADC synthase"/>
    <property type="match status" value="1"/>
</dbReference>
<feature type="domain" description="Chorismate-utilising enzyme C-terminal" evidence="1">
    <location>
        <begin position="124"/>
        <end position="379"/>
    </location>
</feature>
<dbReference type="GO" id="GO:0000162">
    <property type="term" value="P:L-tryptophan biosynthetic process"/>
    <property type="evidence" value="ECO:0007669"/>
    <property type="project" value="TreeGrafter"/>
</dbReference>
<dbReference type="InterPro" id="IPR005801">
    <property type="entry name" value="ADC_synthase"/>
</dbReference>
<sequence>MRLPGPSEPFLLLDDARVTGAAPSRLYRDPVEIVCARTPAEVQPALDRIGEARDDGLHAAGYLAYEAGYALEERLCPLAEPGPMPLLWFGLFDGVRFVAPEDVPALLPPPGDAAAGPLRPLIDKDAYFAAFAEVQERIRAGDIYQANLTFPCEVDVTGDPLALYAAIRPRARGGYGGIVHTGDHWLLSFSPELFFTLASGQLTARPMKGTAVREADPATDAAAIVHLREDPKQRAENLMIVDLLRNDLSRVSLAGSVTVPDLFKVETYPTVHQMISTVRARILPGLSAVDVLRAIFPCGSVTGAPKMRAMEVIALTEPFSRGPYTGAIGRIDADGNAAFNVAIRTLSLADGDRTARIGLGSGVVADSQAEAEWRECLAKGRFLAGV</sequence>
<dbReference type="PANTHER" id="PTHR11236:SF50">
    <property type="entry name" value="AMINODEOXYCHORISMATE SYNTHASE COMPONENT 1"/>
    <property type="match status" value="1"/>
</dbReference>